<sequence length="82" mass="8729">MKERVSSFLNSVVHLEAPPCWTARMKGALTGGPVPAVLPFSARDTPGIRVPLGVLYFPKAELLRFAKETGICHPIGEISAGA</sequence>
<evidence type="ECO:0000313" key="2">
    <source>
        <dbReference type="Proteomes" id="UP001066276"/>
    </source>
</evidence>
<accession>A0AAV7WWR7</accession>
<name>A0AAV7WWR7_PLEWA</name>
<dbReference type="EMBL" id="JANPWB010000001">
    <property type="protein sequence ID" value="KAJ1218375.1"/>
    <property type="molecule type" value="Genomic_DNA"/>
</dbReference>
<dbReference type="Proteomes" id="UP001066276">
    <property type="component" value="Chromosome 1_1"/>
</dbReference>
<reference evidence="1" key="1">
    <citation type="journal article" date="2022" name="bioRxiv">
        <title>Sequencing and chromosome-scale assembly of the giantPleurodeles waltlgenome.</title>
        <authorList>
            <person name="Brown T."/>
            <person name="Elewa A."/>
            <person name="Iarovenko S."/>
            <person name="Subramanian E."/>
            <person name="Araus A.J."/>
            <person name="Petzold A."/>
            <person name="Susuki M."/>
            <person name="Suzuki K.-i.T."/>
            <person name="Hayashi T."/>
            <person name="Toyoda A."/>
            <person name="Oliveira C."/>
            <person name="Osipova E."/>
            <person name="Leigh N.D."/>
            <person name="Simon A."/>
            <person name="Yun M.H."/>
        </authorList>
    </citation>
    <scope>NUCLEOTIDE SEQUENCE</scope>
    <source>
        <strain evidence="1">20211129_DDA</strain>
        <tissue evidence="1">Liver</tissue>
    </source>
</reference>
<proteinExistence type="predicted"/>
<gene>
    <name evidence="1" type="ORF">NDU88_005955</name>
</gene>
<evidence type="ECO:0000313" key="1">
    <source>
        <dbReference type="EMBL" id="KAJ1218375.1"/>
    </source>
</evidence>
<dbReference type="AlphaFoldDB" id="A0AAV7WWR7"/>
<comment type="caution">
    <text evidence="1">The sequence shown here is derived from an EMBL/GenBank/DDBJ whole genome shotgun (WGS) entry which is preliminary data.</text>
</comment>
<protein>
    <submittedName>
        <fullName evidence="1">Uncharacterized protein</fullName>
    </submittedName>
</protein>
<organism evidence="1 2">
    <name type="scientific">Pleurodeles waltl</name>
    <name type="common">Iberian ribbed newt</name>
    <dbReference type="NCBI Taxonomy" id="8319"/>
    <lineage>
        <taxon>Eukaryota</taxon>
        <taxon>Metazoa</taxon>
        <taxon>Chordata</taxon>
        <taxon>Craniata</taxon>
        <taxon>Vertebrata</taxon>
        <taxon>Euteleostomi</taxon>
        <taxon>Amphibia</taxon>
        <taxon>Batrachia</taxon>
        <taxon>Caudata</taxon>
        <taxon>Salamandroidea</taxon>
        <taxon>Salamandridae</taxon>
        <taxon>Pleurodelinae</taxon>
        <taxon>Pleurodeles</taxon>
    </lineage>
</organism>
<keyword evidence="2" id="KW-1185">Reference proteome</keyword>